<evidence type="ECO:0000313" key="2">
    <source>
        <dbReference type="EMBL" id="MBD0421475.1"/>
    </source>
</evidence>
<sequence length="228" mass="23731">MSLTEGQPPGPDPAEPAAAVSAAQAAVADMRATARWIIAAFAATGSVLLGGLPLAGIGKVEGGPDTALATGGLAMAVLGVAWAIWHTSEALTPRLTTLRVLTDPTPREARALKDLHADLTAAPRAFYGPFGTTPGELDAACRLHATVAARLEELLVHETDDTRRAEATHRLGLARANAEQALRRRRALLELAHAWQVRGALRRARLHTVAGAFAVVAGAVVFLLATTS</sequence>
<feature type="transmembrane region" description="Helical" evidence="1">
    <location>
        <begin position="36"/>
        <end position="55"/>
    </location>
</feature>
<reference evidence="2" key="1">
    <citation type="submission" date="2020-09" db="EMBL/GenBank/DDBJ databases">
        <title>Streptomyces grisecoloratus sp. nov., isolated from cotton soil.</title>
        <authorList>
            <person name="Xing L."/>
        </authorList>
    </citation>
    <scope>NUCLEOTIDE SEQUENCE</scope>
    <source>
        <strain evidence="2">TRM S81-3</strain>
    </source>
</reference>
<keyword evidence="1" id="KW-0472">Membrane</keyword>
<accession>A0A926L3W9</accession>
<dbReference type="EMBL" id="JACVQF010000199">
    <property type="protein sequence ID" value="MBD0421475.1"/>
    <property type="molecule type" value="Genomic_DNA"/>
</dbReference>
<keyword evidence="1" id="KW-0812">Transmembrane</keyword>
<keyword evidence="3" id="KW-1185">Reference proteome</keyword>
<evidence type="ECO:0000256" key="1">
    <source>
        <dbReference type="SAM" id="Phobius"/>
    </source>
</evidence>
<name>A0A926L3W9_9ACTN</name>
<proteinExistence type="predicted"/>
<comment type="caution">
    <text evidence="2">The sequence shown here is derived from an EMBL/GenBank/DDBJ whole genome shotgun (WGS) entry which is preliminary data.</text>
</comment>
<feature type="transmembrane region" description="Helical" evidence="1">
    <location>
        <begin position="67"/>
        <end position="85"/>
    </location>
</feature>
<protein>
    <submittedName>
        <fullName evidence="2">Uncharacterized protein</fullName>
    </submittedName>
</protein>
<reference evidence="2" key="2">
    <citation type="submission" date="2020-09" db="EMBL/GenBank/DDBJ databases">
        <authorList>
            <person name="Luo X."/>
        </authorList>
    </citation>
    <scope>NUCLEOTIDE SEQUENCE</scope>
    <source>
        <strain evidence="2">TRM S81-3</strain>
    </source>
</reference>
<dbReference type="Proteomes" id="UP000621210">
    <property type="component" value="Unassembled WGS sequence"/>
</dbReference>
<organism evidence="2 3">
    <name type="scientific">Streptomyces griseicoloratus</name>
    <dbReference type="NCBI Taxonomy" id="2752516"/>
    <lineage>
        <taxon>Bacteria</taxon>
        <taxon>Bacillati</taxon>
        <taxon>Actinomycetota</taxon>
        <taxon>Actinomycetes</taxon>
        <taxon>Kitasatosporales</taxon>
        <taxon>Streptomycetaceae</taxon>
        <taxon>Streptomyces</taxon>
    </lineage>
</organism>
<feature type="transmembrane region" description="Helical" evidence="1">
    <location>
        <begin position="206"/>
        <end position="225"/>
    </location>
</feature>
<dbReference type="AlphaFoldDB" id="A0A926L3W9"/>
<gene>
    <name evidence="2" type="ORF">H0H10_20335</name>
</gene>
<evidence type="ECO:0000313" key="3">
    <source>
        <dbReference type="Proteomes" id="UP000621210"/>
    </source>
</evidence>
<dbReference type="RefSeq" id="WP_188182436.1">
    <property type="nucleotide sequence ID" value="NZ_JACVQF010000199.1"/>
</dbReference>
<keyword evidence="1" id="KW-1133">Transmembrane helix</keyword>